<evidence type="ECO:0000256" key="8">
    <source>
        <dbReference type="ARBA" id="ARBA00023136"/>
    </source>
</evidence>
<evidence type="ECO:0000259" key="12">
    <source>
        <dbReference type="Pfam" id="PF02517"/>
    </source>
</evidence>
<sequence>MATQGLDPKHALHEWQALSLLVAYCILYRIPIHLSADTTVAPNRTRDDPAVIIARIKLVTYSTTACSVFTLLILLYIDANSNPLHLLGYWPIGVSETARALLLNSLLFAGPLYECLLIDGTWQDWANGLQPIRAVLSEWTEWRNIVAGPVTEECLFRSAAVPLLILSGMSMMKVVFLTPLVFGSAHLIHFYESRITNPDTPISIAIIRALVQLTYTTLFGAYATFIYVRTGSLLAVIAVHAMCNAIGLRFTWGYVQPYWISPVAPKNATVLLLWTVPYYVLLFGGLIAWWSCLYSLTYTDMALVKL</sequence>
<keyword evidence="6" id="KW-0256">Endoplasmic reticulum</keyword>
<keyword evidence="7 11" id="KW-1133">Transmembrane helix</keyword>
<keyword evidence="5" id="KW-0378">Hydrolase</keyword>
<comment type="similarity">
    <text evidence="2">Belongs to the peptidase U48 family.</text>
</comment>
<evidence type="ECO:0000256" key="11">
    <source>
        <dbReference type="SAM" id="Phobius"/>
    </source>
</evidence>
<feature type="transmembrane region" description="Helical" evidence="11">
    <location>
        <begin position="272"/>
        <end position="296"/>
    </location>
</feature>
<keyword evidence="3" id="KW-0645">Protease</keyword>
<dbReference type="STRING" id="1531966.A0A0A1T5F6"/>
<reference evidence="13 14" key="1">
    <citation type="journal article" date="2015" name="Genome Announc.">
        <title>Draft Genome Sequence and Gene Annotation of the Entomopathogenic Fungus Verticillium hemipterigenum.</title>
        <authorList>
            <person name="Horn F."/>
            <person name="Habel A."/>
            <person name="Scharf D.H."/>
            <person name="Dworschak J."/>
            <person name="Brakhage A.A."/>
            <person name="Guthke R."/>
            <person name="Hertweck C."/>
            <person name="Linde J."/>
        </authorList>
    </citation>
    <scope>NUCLEOTIDE SEQUENCE [LARGE SCALE GENOMIC DNA]</scope>
</reference>
<evidence type="ECO:0000256" key="1">
    <source>
        <dbReference type="ARBA" id="ARBA00004477"/>
    </source>
</evidence>
<dbReference type="PANTHER" id="PTHR13046">
    <property type="entry name" value="PROTEASE U48 CAAX PRENYL PROTEASE RCE1"/>
    <property type="match status" value="1"/>
</dbReference>
<dbReference type="PANTHER" id="PTHR13046:SF0">
    <property type="entry name" value="CAAX PRENYL PROTEASE 2"/>
    <property type="match status" value="1"/>
</dbReference>
<name>A0A0A1T5F6_9HYPO</name>
<organism evidence="13 14">
    <name type="scientific">[Torrubiella] hemipterigena</name>
    <dbReference type="NCBI Taxonomy" id="1531966"/>
    <lineage>
        <taxon>Eukaryota</taxon>
        <taxon>Fungi</taxon>
        <taxon>Dikarya</taxon>
        <taxon>Ascomycota</taxon>
        <taxon>Pezizomycotina</taxon>
        <taxon>Sordariomycetes</taxon>
        <taxon>Hypocreomycetidae</taxon>
        <taxon>Hypocreales</taxon>
        <taxon>Clavicipitaceae</taxon>
        <taxon>Clavicipitaceae incertae sedis</taxon>
        <taxon>'Torrubiella' clade</taxon>
    </lineage>
</organism>
<evidence type="ECO:0000313" key="13">
    <source>
        <dbReference type="EMBL" id="CEJ81315.1"/>
    </source>
</evidence>
<dbReference type="OrthoDB" id="271604at2759"/>
<dbReference type="InterPro" id="IPR003675">
    <property type="entry name" value="Rce1/LyrA-like_dom"/>
</dbReference>
<dbReference type="Pfam" id="PF02517">
    <property type="entry name" value="Rce1-like"/>
    <property type="match status" value="1"/>
</dbReference>
<evidence type="ECO:0000256" key="6">
    <source>
        <dbReference type="ARBA" id="ARBA00022824"/>
    </source>
</evidence>
<feature type="transmembrane region" description="Helical" evidence="11">
    <location>
        <begin position="202"/>
        <end position="225"/>
    </location>
</feature>
<evidence type="ECO:0000313" key="14">
    <source>
        <dbReference type="Proteomes" id="UP000039046"/>
    </source>
</evidence>
<accession>A0A0A1T5F6</accession>
<keyword evidence="8 11" id="KW-0472">Membrane</keyword>
<evidence type="ECO:0000256" key="5">
    <source>
        <dbReference type="ARBA" id="ARBA00022801"/>
    </source>
</evidence>
<feature type="transmembrane region" description="Helical" evidence="11">
    <location>
        <begin position="163"/>
        <end position="182"/>
    </location>
</feature>
<dbReference type="AlphaFoldDB" id="A0A0A1T5F6"/>
<keyword evidence="14" id="KW-1185">Reference proteome</keyword>
<evidence type="ECO:0000256" key="9">
    <source>
        <dbReference type="ARBA" id="ARBA00047280"/>
    </source>
</evidence>
<evidence type="ECO:0000256" key="3">
    <source>
        <dbReference type="ARBA" id="ARBA00022670"/>
    </source>
</evidence>
<evidence type="ECO:0000256" key="4">
    <source>
        <dbReference type="ARBA" id="ARBA00022692"/>
    </source>
</evidence>
<dbReference type="HOGENOM" id="CLU_049909_1_1_1"/>
<gene>
    <name evidence="13" type="ORF">VHEMI01451</name>
</gene>
<dbReference type="InterPro" id="IPR039731">
    <property type="entry name" value="Rce1"/>
</dbReference>
<evidence type="ECO:0000256" key="2">
    <source>
        <dbReference type="ARBA" id="ARBA00006897"/>
    </source>
</evidence>
<protein>
    <recommendedName>
        <fullName evidence="10">intramembrane prenyl-peptidase Rce1</fullName>
        <ecNumber evidence="10">3.4.26.1</ecNumber>
    </recommendedName>
</protein>
<comment type="catalytic activity">
    <reaction evidence="9">
        <text>Hydrolyzes the peptide bond -P2-(S-farnesyl or geranylgeranyl)C-P1'-P2'-P3'-COOH where P1' and P2' are amino acids with aliphatic sidechains and P3' is any C-terminal residue.</text>
        <dbReference type="EC" id="3.4.26.1"/>
    </reaction>
</comment>
<evidence type="ECO:0000256" key="10">
    <source>
        <dbReference type="ARBA" id="ARBA00049729"/>
    </source>
</evidence>
<keyword evidence="4 11" id="KW-0812">Transmembrane</keyword>
<feature type="transmembrane region" description="Helical" evidence="11">
    <location>
        <begin position="232"/>
        <end position="252"/>
    </location>
</feature>
<dbReference type="GO" id="GO:0071586">
    <property type="term" value="P:CAAX-box protein processing"/>
    <property type="evidence" value="ECO:0007669"/>
    <property type="project" value="InterPro"/>
</dbReference>
<dbReference type="EMBL" id="CDHN01000001">
    <property type="protein sequence ID" value="CEJ81315.1"/>
    <property type="molecule type" value="Genomic_DNA"/>
</dbReference>
<dbReference type="GO" id="GO:0004222">
    <property type="term" value="F:metalloendopeptidase activity"/>
    <property type="evidence" value="ECO:0007669"/>
    <property type="project" value="InterPro"/>
</dbReference>
<dbReference type="GO" id="GO:0005789">
    <property type="term" value="C:endoplasmic reticulum membrane"/>
    <property type="evidence" value="ECO:0007669"/>
    <property type="project" value="UniProtKB-SubCell"/>
</dbReference>
<feature type="domain" description="CAAX prenyl protease 2/Lysostaphin resistance protein A-like" evidence="12">
    <location>
        <begin position="143"/>
        <end position="246"/>
    </location>
</feature>
<feature type="transmembrane region" description="Helical" evidence="11">
    <location>
        <begin position="52"/>
        <end position="77"/>
    </location>
</feature>
<dbReference type="Proteomes" id="UP000039046">
    <property type="component" value="Unassembled WGS sequence"/>
</dbReference>
<proteinExistence type="inferred from homology"/>
<dbReference type="EC" id="3.4.26.1" evidence="10"/>
<feature type="transmembrane region" description="Helical" evidence="11">
    <location>
        <begin position="12"/>
        <end position="32"/>
    </location>
</feature>
<evidence type="ECO:0000256" key="7">
    <source>
        <dbReference type="ARBA" id="ARBA00022989"/>
    </source>
</evidence>
<comment type="subcellular location">
    <subcellularLocation>
        <location evidence="1">Endoplasmic reticulum membrane</location>
        <topology evidence="1">Multi-pass membrane protein</topology>
    </subcellularLocation>
</comment>